<keyword evidence="1" id="KW-0812">Transmembrane</keyword>
<accession>A0A386R362</accession>
<evidence type="ECO:0000256" key="1">
    <source>
        <dbReference type="SAM" id="Phobius"/>
    </source>
</evidence>
<protein>
    <submittedName>
        <fullName evidence="2">Putative membrane protein</fullName>
    </submittedName>
</protein>
<organism evidence="2">
    <name type="scientific">Little cherry virus 2</name>
    <dbReference type="NCBI Taxonomy" id="154339"/>
    <lineage>
        <taxon>Viruses</taxon>
        <taxon>Riboviria</taxon>
        <taxon>Orthornavirae</taxon>
        <taxon>Kitrinoviricota</taxon>
        <taxon>Alsuviricetes</taxon>
        <taxon>Martellivirales</taxon>
        <taxon>Closteroviridae</taxon>
        <taxon>Ampelovirus</taxon>
        <taxon>Ampelovirus nanoavii</taxon>
    </lineage>
</organism>
<evidence type="ECO:0000313" key="2">
    <source>
        <dbReference type="EMBL" id="AYE57463.1"/>
    </source>
</evidence>
<sequence>MTSNSVWQCSAFSFVLALLFAILLSSGTTILIIYLIIPQIKVLREKTNQVGERHTYI</sequence>
<proteinExistence type="predicted"/>
<feature type="transmembrane region" description="Helical" evidence="1">
    <location>
        <begin position="12"/>
        <end position="37"/>
    </location>
</feature>
<keyword evidence="1" id="KW-0472">Membrane</keyword>
<dbReference type="EMBL" id="MG881767">
    <property type="protein sequence ID" value="AYE57463.1"/>
    <property type="molecule type" value="Genomic_RNA"/>
</dbReference>
<name>A0A386R362_9CLOS</name>
<reference evidence="2" key="1">
    <citation type="submission" date="2018-01" db="EMBL/GenBank/DDBJ databases">
        <title>Complete genome analysis of Little Cherry Virus 2 (LChV-2) from sweet cherry in China.</title>
        <authorList>
            <person name="Zhu D."/>
            <person name="Wang J."/>
            <person name="Liu Q."/>
        </authorList>
    </citation>
    <scope>NUCLEOTIDE SEQUENCE</scope>
    <source>
        <strain evidence="2">LChV-2-TA</strain>
    </source>
</reference>
<keyword evidence="1" id="KW-1133">Transmembrane helix</keyword>